<keyword evidence="3" id="KW-1185">Reference proteome</keyword>
<proteinExistence type="predicted"/>
<dbReference type="InterPro" id="IPR025398">
    <property type="entry name" value="DUF4371"/>
</dbReference>
<evidence type="ECO:0000259" key="1">
    <source>
        <dbReference type="Pfam" id="PF14291"/>
    </source>
</evidence>
<dbReference type="Pfam" id="PF14291">
    <property type="entry name" value="DUF4371"/>
    <property type="match status" value="1"/>
</dbReference>
<reference evidence="2" key="2">
    <citation type="submission" date="2022-06" db="UniProtKB">
        <authorList>
            <consortium name="EnsemblMetazoa"/>
        </authorList>
    </citation>
    <scope>IDENTIFICATION</scope>
</reference>
<evidence type="ECO:0000313" key="3">
    <source>
        <dbReference type="Proteomes" id="UP000007819"/>
    </source>
</evidence>
<protein>
    <recommendedName>
        <fullName evidence="1">DUF4371 domain-containing protein</fullName>
    </recommendedName>
</protein>
<feature type="domain" description="DUF4371" evidence="1">
    <location>
        <begin position="162"/>
        <end position="293"/>
    </location>
</feature>
<dbReference type="GeneID" id="115033003"/>
<dbReference type="OrthoDB" id="6775368at2759"/>
<name>A0A8R2NUZ8_ACYPI</name>
<dbReference type="Proteomes" id="UP000007819">
    <property type="component" value="Chromosome X"/>
</dbReference>
<accession>A0A8R2NUZ8</accession>
<dbReference type="PANTHER" id="PTHR45749:SF21">
    <property type="entry name" value="DUF4371 DOMAIN-CONTAINING PROTEIN"/>
    <property type="match status" value="1"/>
</dbReference>
<dbReference type="RefSeq" id="XP_029348715.1">
    <property type="nucleotide sequence ID" value="XM_029492855.1"/>
</dbReference>
<dbReference type="EnsemblMetazoa" id="XM_029492855.1">
    <property type="protein sequence ID" value="XP_029348715.1"/>
    <property type="gene ID" value="LOC115033003"/>
</dbReference>
<dbReference type="PANTHER" id="PTHR45749">
    <property type="match status" value="1"/>
</dbReference>
<organism evidence="2 3">
    <name type="scientific">Acyrthosiphon pisum</name>
    <name type="common">Pea aphid</name>
    <dbReference type="NCBI Taxonomy" id="7029"/>
    <lineage>
        <taxon>Eukaryota</taxon>
        <taxon>Metazoa</taxon>
        <taxon>Ecdysozoa</taxon>
        <taxon>Arthropoda</taxon>
        <taxon>Hexapoda</taxon>
        <taxon>Insecta</taxon>
        <taxon>Pterygota</taxon>
        <taxon>Neoptera</taxon>
        <taxon>Paraneoptera</taxon>
        <taxon>Hemiptera</taxon>
        <taxon>Sternorrhyncha</taxon>
        <taxon>Aphidomorpha</taxon>
        <taxon>Aphidoidea</taxon>
        <taxon>Aphididae</taxon>
        <taxon>Macrosiphini</taxon>
        <taxon>Acyrthosiphon</taxon>
    </lineage>
</organism>
<dbReference type="KEGG" id="api:115033003"/>
<dbReference type="AlphaFoldDB" id="A0A8R2NUZ8"/>
<evidence type="ECO:0000313" key="2">
    <source>
        <dbReference type="EnsemblMetazoa" id="XP_029348715.1"/>
    </source>
</evidence>
<sequence length="315" mass="36268">MSKRKNNPILDMYRKKQDNVNDPLVIPSPASPTEIIEDQEDQSIRKVLKNYSYQKNWEKSFNRLYYNIKKGGDFCKVCEKCHSSNHSALQKSKGIFICTPFINYRKATGKTCKLLKHANSENHAKALALNELFLHGKNEPIHTQMIQQKIPHTTKYEPLLNKVVLKQNQSLLEWVEKQSDRSNYMSKNTSIEILNCIGTVLETRDSNELKNKYFSLMADESTNIKNVCEMTIIIRFVTDCGKIRELFVCIVELSGTNAETITETIDRELKKRELDYSKLIRLGFDGASNFSDSITGVRKRLSEIAHREIGTIHSL</sequence>
<reference evidence="3" key="1">
    <citation type="submission" date="2010-06" db="EMBL/GenBank/DDBJ databases">
        <authorList>
            <person name="Jiang H."/>
            <person name="Abraham K."/>
            <person name="Ali S."/>
            <person name="Alsbrooks S.L."/>
            <person name="Anim B.N."/>
            <person name="Anosike U.S."/>
            <person name="Attaway T."/>
            <person name="Bandaranaike D.P."/>
            <person name="Battles P.K."/>
            <person name="Bell S.N."/>
            <person name="Bell A.V."/>
            <person name="Beltran B."/>
            <person name="Bickham C."/>
            <person name="Bustamante Y."/>
            <person name="Caleb T."/>
            <person name="Canada A."/>
            <person name="Cardenas V."/>
            <person name="Carter K."/>
            <person name="Chacko J."/>
            <person name="Chandrabose M.N."/>
            <person name="Chavez D."/>
            <person name="Chavez A."/>
            <person name="Chen L."/>
            <person name="Chu H.-S."/>
            <person name="Claassen K.J."/>
            <person name="Cockrell R."/>
            <person name="Collins M."/>
            <person name="Cooper J.A."/>
            <person name="Cree A."/>
            <person name="Curry S.M."/>
            <person name="Da Y."/>
            <person name="Dao M.D."/>
            <person name="Das B."/>
            <person name="Davila M.-L."/>
            <person name="Davy-Carroll L."/>
            <person name="Denson S."/>
            <person name="Dinh H."/>
            <person name="Ebong V.E."/>
            <person name="Edwards J.R."/>
            <person name="Egan A."/>
            <person name="El-Daye J."/>
            <person name="Escobedo L."/>
            <person name="Fernandez S."/>
            <person name="Fernando P.R."/>
            <person name="Flagg N."/>
            <person name="Forbes L.D."/>
            <person name="Fowler R.G."/>
            <person name="Fu Q."/>
            <person name="Gabisi R.A."/>
            <person name="Ganer J."/>
            <person name="Garbino Pronczuk A."/>
            <person name="Garcia R.M."/>
            <person name="Garner T."/>
            <person name="Garrett T.E."/>
            <person name="Gonzalez D.A."/>
            <person name="Hamid H."/>
            <person name="Hawkins E.S."/>
            <person name="Hirani K."/>
            <person name="Hogues M.E."/>
            <person name="Hollins B."/>
            <person name="Hsiao C.-H."/>
            <person name="Jabil R."/>
            <person name="James M.L."/>
            <person name="Jhangiani S.N."/>
            <person name="Johnson B."/>
            <person name="Johnson Q."/>
            <person name="Joshi V."/>
            <person name="Kalu J.B."/>
            <person name="Kam C."/>
            <person name="Kashfia A."/>
            <person name="Keebler J."/>
            <person name="Kisamo H."/>
            <person name="Kovar C.L."/>
            <person name="Lago L.A."/>
            <person name="Lai C.-Y."/>
            <person name="Laidlaw J."/>
            <person name="Lara F."/>
            <person name="Le T.-K."/>
            <person name="Lee S.L."/>
            <person name="Legall F.H."/>
            <person name="Lemon S.J."/>
            <person name="Lewis L.R."/>
            <person name="Li B."/>
            <person name="Liu Y."/>
            <person name="Liu Y.-S."/>
            <person name="Lopez J."/>
            <person name="Lozado R.J."/>
            <person name="Lu J."/>
            <person name="Madu R.C."/>
            <person name="Maheshwari M."/>
            <person name="Maheshwari R."/>
            <person name="Malloy K."/>
            <person name="Martinez E."/>
            <person name="Mathew T."/>
            <person name="Mercado I.C."/>
            <person name="Mercado C."/>
            <person name="Meyer B."/>
            <person name="Montgomery K."/>
            <person name="Morgan M.B."/>
            <person name="Munidasa M."/>
            <person name="Nazareth L.V."/>
            <person name="Nelson J."/>
            <person name="Ng B.M."/>
            <person name="Nguyen N.B."/>
            <person name="Nguyen P.Q."/>
            <person name="Nguyen T."/>
            <person name="Obregon M."/>
            <person name="Okwuonu G.O."/>
            <person name="Onwere C.G."/>
            <person name="Orozco G."/>
            <person name="Parra A."/>
            <person name="Patel S."/>
            <person name="Patil S."/>
            <person name="Perez A."/>
            <person name="Perez Y."/>
            <person name="Pham C."/>
            <person name="Primus E.L."/>
            <person name="Pu L.-L."/>
            <person name="Puazo M."/>
            <person name="Qin X."/>
            <person name="Quiroz J.B."/>
            <person name="Reese J."/>
            <person name="Richards S."/>
            <person name="Rives C.M."/>
            <person name="Robberts R."/>
            <person name="Ruiz S.J."/>
            <person name="Ruiz M.J."/>
            <person name="Santibanez J."/>
            <person name="Schneider B.W."/>
            <person name="Sisson I."/>
            <person name="Smith M."/>
            <person name="Sodergren E."/>
            <person name="Song X.-Z."/>
            <person name="Song B.B."/>
            <person name="Summersgill H."/>
            <person name="Thelus R."/>
            <person name="Thornton R.D."/>
            <person name="Trejos Z.Y."/>
            <person name="Usmani K."/>
            <person name="Vattathil S."/>
            <person name="Villasana D."/>
            <person name="Walker D.L."/>
            <person name="Wang S."/>
            <person name="Wang K."/>
            <person name="White C.S."/>
            <person name="Williams A.C."/>
            <person name="Williamson J."/>
            <person name="Wilson K."/>
            <person name="Woghiren I.O."/>
            <person name="Woodworth J.R."/>
            <person name="Worley K.C."/>
            <person name="Wright R.A."/>
            <person name="Wu W."/>
            <person name="Young L."/>
            <person name="Zhang L."/>
            <person name="Zhang J."/>
            <person name="Zhu Y."/>
            <person name="Muzny D.M."/>
            <person name="Weinstock G."/>
            <person name="Gibbs R.A."/>
        </authorList>
    </citation>
    <scope>NUCLEOTIDE SEQUENCE [LARGE SCALE GENOMIC DNA]</scope>
    <source>
        <strain evidence="3">LSR1</strain>
    </source>
</reference>